<organism evidence="1">
    <name type="scientific">Sipha flava</name>
    <name type="common">yellow sugarcane aphid</name>
    <dbReference type="NCBI Taxonomy" id="143950"/>
    <lineage>
        <taxon>Eukaryota</taxon>
        <taxon>Metazoa</taxon>
        <taxon>Ecdysozoa</taxon>
        <taxon>Arthropoda</taxon>
        <taxon>Hexapoda</taxon>
        <taxon>Insecta</taxon>
        <taxon>Pterygota</taxon>
        <taxon>Neoptera</taxon>
        <taxon>Paraneoptera</taxon>
        <taxon>Hemiptera</taxon>
        <taxon>Sternorrhyncha</taxon>
        <taxon>Aphidomorpha</taxon>
        <taxon>Aphidoidea</taxon>
        <taxon>Aphididae</taxon>
        <taxon>Sipha</taxon>
    </lineage>
</organism>
<name>A0A2S2QRU9_9HEMI</name>
<accession>A0A2S2QRU9</accession>
<protein>
    <submittedName>
        <fullName evidence="1">Uncharacterized protein</fullName>
    </submittedName>
</protein>
<proteinExistence type="predicted"/>
<reference evidence="1" key="1">
    <citation type="submission" date="2018-04" db="EMBL/GenBank/DDBJ databases">
        <title>Transcriptome assembly of Sipha flava.</title>
        <authorList>
            <person name="Scully E.D."/>
            <person name="Geib S.M."/>
            <person name="Palmer N.A."/>
            <person name="Koch K."/>
            <person name="Bradshaw J."/>
            <person name="Heng-Moss T."/>
            <person name="Sarath G."/>
        </authorList>
    </citation>
    <scope>NUCLEOTIDE SEQUENCE</scope>
</reference>
<dbReference type="AlphaFoldDB" id="A0A2S2QRU9"/>
<evidence type="ECO:0000313" key="1">
    <source>
        <dbReference type="EMBL" id="MBY80496.1"/>
    </source>
</evidence>
<sequence length="131" mass="14834">MYRADHHRSSGFKTSDIVYLVRETEGRGYTGFLNMYFLGRLIKTLCLGARVCFCGRPHLKAMTTGFLILHGIIYTNVSSPYTACIVYIDGVSESAIQTSVMLGRPQDVKIINYYRHECNANKINQLTRVDS</sequence>
<gene>
    <name evidence="1" type="ORF">g.98077</name>
</gene>
<dbReference type="EMBL" id="GGMS01011293">
    <property type="protein sequence ID" value="MBY80496.1"/>
    <property type="molecule type" value="Transcribed_RNA"/>
</dbReference>